<evidence type="ECO:0000256" key="1">
    <source>
        <dbReference type="SAM" id="SignalP"/>
    </source>
</evidence>
<feature type="signal peptide" evidence="1">
    <location>
        <begin position="1"/>
        <end position="27"/>
    </location>
</feature>
<reference evidence="2" key="1">
    <citation type="submission" date="2021-08" db="EMBL/GenBank/DDBJ databases">
        <title>Hoeflea bacterium WL0058 sp. nov., isolated from the sediment.</title>
        <authorList>
            <person name="Wang L."/>
            <person name="Zhang D."/>
        </authorList>
    </citation>
    <scope>NUCLEOTIDE SEQUENCE</scope>
    <source>
        <strain evidence="2">WL0058</strain>
    </source>
</reference>
<protein>
    <submittedName>
        <fullName evidence="2">Uncharacterized protein</fullName>
    </submittedName>
</protein>
<gene>
    <name evidence="2" type="ORF">K1W69_04685</name>
</gene>
<name>A0AAE2ZLE4_9HYPH</name>
<dbReference type="AlphaFoldDB" id="A0AAE2ZLE4"/>
<keyword evidence="1" id="KW-0732">Signal</keyword>
<sequence length="120" mass="12589">MKTIVSTLASLAVLATMSTTVITPASADTIREVRCSDGTVVKASGTESNKQACLQAKFAAPTRKGAQSAKPMKVFKAPGHSPVAKPFDNTAYAWTAGCYAEFGPNAKYPDAGLLEKCLNF</sequence>
<evidence type="ECO:0000313" key="2">
    <source>
        <dbReference type="EMBL" id="MBW8636478.1"/>
    </source>
</evidence>
<accession>A0AAE2ZLE4</accession>
<dbReference type="EMBL" id="JAICBX010000001">
    <property type="protein sequence ID" value="MBW8636478.1"/>
    <property type="molecule type" value="Genomic_DNA"/>
</dbReference>
<dbReference type="Proteomes" id="UP001196509">
    <property type="component" value="Unassembled WGS sequence"/>
</dbReference>
<keyword evidence="3" id="KW-1185">Reference proteome</keyword>
<organism evidence="2 3">
    <name type="scientific">Flavimaribacter sediminis</name>
    <dbReference type="NCBI Taxonomy" id="2865987"/>
    <lineage>
        <taxon>Bacteria</taxon>
        <taxon>Pseudomonadati</taxon>
        <taxon>Pseudomonadota</taxon>
        <taxon>Alphaproteobacteria</taxon>
        <taxon>Hyphomicrobiales</taxon>
        <taxon>Rhizobiaceae</taxon>
        <taxon>Flavimaribacter</taxon>
    </lineage>
</organism>
<evidence type="ECO:0000313" key="3">
    <source>
        <dbReference type="Proteomes" id="UP001196509"/>
    </source>
</evidence>
<feature type="chain" id="PRO_5042211547" evidence="1">
    <location>
        <begin position="28"/>
        <end position="120"/>
    </location>
</feature>
<proteinExistence type="predicted"/>
<dbReference type="RefSeq" id="WP_220227158.1">
    <property type="nucleotide sequence ID" value="NZ_JAICBX010000001.1"/>
</dbReference>
<comment type="caution">
    <text evidence="2">The sequence shown here is derived from an EMBL/GenBank/DDBJ whole genome shotgun (WGS) entry which is preliminary data.</text>
</comment>